<sequence length="413" mass="42506">MHRDLKPANVLLMGSRVVITDFGLASLAGDATLTGSGMLLGTPAFMAPEQAHGLPVTPAWDLWSPGATLYAAVEGGPPYTGSNVMAVLAALPSQEPAPPAHAGALAPVLAGLLRRDPAERLDAEQAALALRGITTQPIPPANAAVPDLRPRPSSPGTTRRYLDDGTADGDQVTASPVAGRTTTWAVPDTGGRPTRRRILLTGLALAVFSVPVAIVLTGGGPAPLAGLMGYTSPVASVAFSPDGKTLATGSINRGRLWDVASRKTIAVLNDGPNGFCDLVIFSPDGTTLATSSLSDRVQLWDATGSNVIGTLTGHSHVITAVAFSPDGRTIATTSHDNTVRLWDATTRGNTATFSTAGLPISLAFSPDEDTIAVGLRSGTVELWPAHQPGRTPVPADPSRHRTQRSPAINPGPT</sequence>
<feature type="domain" description="Protein kinase" evidence="6">
    <location>
        <begin position="1"/>
        <end position="139"/>
    </location>
</feature>
<dbReference type="GO" id="GO:0004672">
    <property type="term" value="F:protein kinase activity"/>
    <property type="evidence" value="ECO:0007669"/>
    <property type="project" value="InterPro"/>
</dbReference>
<dbReference type="InterPro" id="IPR036322">
    <property type="entry name" value="WD40_repeat_dom_sf"/>
</dbReference>
<dbReference type="PANTHER" id="PTHR19848">
    <property type="entry name" value="WD40 REPEAT PROTEIN"/>
    <property type="match status" value="1"/>
</dbReference>
<dbReference type="Pfam" id="PF00400">
    <property type="entry name" value="WD40"/>
    <property type="match status" value="4"/>
</dbReference>
<dbReference type="EMBL" id="BLAD01000056">
    <property type="protein sequence ID" value="GES02130.1"/>
    <property type="molecule type" value="Genomic_DNA"/>
</dbReference>
<dbReference type="InterPro" id="IPR011009">
    <property type="entry name" value="Kinase-like_dom_sf"/>
</dbReference>
<evidence type="ECO:0000256" key="1">
    <source>
        <dbReference type="ARBA" id="ARBA00022574"/>
    </source>
</evidence>
<name>A0A5M3W1L6_9ACTN</name>
<dbReference type="PANTHER" id="PTHR19848:SF8">
    <property type="entry name" value="F-BOX AND WD REPEAT DOMAIN CONTAINING 7"/>
    <property type="match status" value="1"/>
</dbReference>
<dbReference type="PROSITE" id="PS50011">
    <property type="entry name" value="PROTEIN_KINASE_DOM"/>
    <property type="match status" value="1"/>
</dbReference>
<evidence type="ECO:0000256" key="2">
    <source>
        <dbReference type="ARBA" id="ARBA00022737"/>
    </source>
</evidence>
<dbReference type="SUPFAM" id="SSF56112">
    <property type="entry name" value="Protein kinase-like (PK-like)"/>
    <property type="match status" value="1"/>
</dbReference>
<evidence type="ECO:0000313" key="8">
    <source>
        <dbReference type="Proteomes" id="UP000334990"/>
    </source>
</evidence>
<reference evidence="7 8" key="1">
    <citation type="submission" date="2019-10" db="EMBL/GenBank/DDBJ databases">
        <title>Whole genome shotgun sequence of Acrocarpospora corrugata NBRC 13972.</title>
        <authorList>
            <person name="Ichikawa N."/>
            <person name="Kimura A."/>
            <person name="Kitahashi Y."/>
            <person name="Komaki H."/>
            <person name="Oguchi A."/>
        </authorList>
    </citation>
    <scope>NUCLEOTIDE SEQUENCE [LARGE SCALE GENOMIC DNA]</scope>
    <source>
        <strain evidence="7 8">NBRC 13972</strain>
    </source>
</reference>
<keyword evidence="5" id="KW-1133">Transmembrane helix</keyword>
<dbReference type="InterPro" id="IPR015943">
    <property type="entry name" value="WD40/YVTN_repeat-like_dom_sf"/>
</dbReference>
<proteinExistence type="predicted"/>
<feature type="region of interest" description="Disordered" evidence="4">
    <location>
        <begin position="383"/>
        <end position="413"/>
    </location>
</feature>
<keyword evidence="1 3" id="KW-0853">WD repeat</keyword>
<dbReference type="Proteomes" id="UP000334990">
    <property type="component" value="Unassembled WGS sequence"/>
</dbReference>
<protein>
    <recommendedName>
        <fullName evidence="6">Protein kinase domain-containing protein</fullName>
    </recommendedName>
</protein>
<feature type="repeat" description="WD" evidence="3">
    <location>
        <begin position="311"/>
        <end position="352"/>
    </location>
</feature>
<dbReference type="InterPro" id="IPR000719">
    <property type="entry name" value="Prot_kinase_dom"/>
</dbReference>
<dbReference type="InterPro" id="IPR001680">
    <property type="entry name" value="WD40_rpt"/>
</dbReference>
<dbReference type="Pfam" id="PF00069">
    <property type="entry name" value="Pkinase"/>
    <property type="match status" value="1"/>
</dbReference>
<feature type="transmembrane region" description="Helical" evidence="5">
    <location>
        <begin position="198"/>
        <end position="218"/>
    </location>
</feature>
<comment type="caution">
    <text evidence="7">The sequence shown here is derived from an EMBL/GenBank/DDBJ whole genome shotgun (WGS) entry which is preliminary data.</text>
</comment>
<dbReference type="PROSITE" id="PS00678">
    <property type="entry name" value="WD_REPEATS_1"/>
    <property type="match status" value="1"/>
</dbReference>
<evidence type="ECO:0000259" key="6">
    <source>
        <dbReference type="PROSITE" id="PS50011"/>
    </source>
</evidence>
<keyword evidence="2" id="KW-0677">Repeat</keyword>
<dbReference type="Gene3D" id="2.130.10.10">
    <property type="entry name" value="YVTN repeat-like/Quinoprotein amine dehydrogenase"/>
    <property type="match status" value="1"/>
</dbReference>
<keyword evidence="8" id="KW-1185">Reference proteome</keyword>
<evidence type="ECO:0000313" key="7">
    <source>
        <dbReference type="EMBL" id="GES02130.1"/>
    </source>
</evidence>
<keyword evidence="5" id="KW-0472">Membrane</keyword>
<dbReference type="SMART" id="SM00320">
    <property type="entry name" value="WD40"/>
    <property type="match status" value="4"/>
</dbReference>
<dbReference type="PROSITE" id="PS50082">
    <property type="entry name" value="WD_REPEATS_2"/>
    <property type="match status" value="2"/>
</dbReference>
<dbReference type="InterPro" id="IPR019775">
    <property type="entry name" value="WD40_repeat_CS"/>
</dbReference>
<feature type="region of interest" description="Disordered" evidence="4">
    <location>
        <begin position="139"/>
        <end position="181"/>
    </location>
</feature>
<accession>A0A5M3W1L6</accession>
<feature type="repeat" description="WD" evidence="3">
    <location>
        <begin position="279"/>
        <end position="310"/>
    </location>
</feature>
<dbReference type="SUPFAM" id="SSF50978">
    <property type="entry name" value="WD40 repeat-like"/>
    <property type="match status" value="1"/>
</dbReference>
<evidence type="ECO:0000256" key="3">
    <source>
        <dbReference type="PROSITE-ProRule" id="PRU00221"/>
    </source>
</evidence>
<gene>
    <name evidence="7" type="ORF">Acor_41950</name>
</gene>
<evidence type="ECO:0000256" key="4">
    <source>
        <dbReference type="SAM" id="MobiDB-lite"/>
    </source>
</evidence>
<evidence type="ECO:0000256" key="5">
    <source>
        <dbReference type="SAM" id="Phobius"/>
    </source>
</evidence>
<dbReference type="SMART" id="SM00220">
    <property type="entry name" value="S_TKc"/>
    <property type="match status" value="1"/>
</dbReference>
<dbReference type="PROSITE" id="PS50294">
    <property type="entry name" value="WD_REPEATS_REGION"/>
    <property type="match status" value="1"/>
</dbReference>
<dbReference type="AlphaFoldDB" id="A0A5M3W1L6"/>
<dbReference type="Gene3D" id="1.10.510.10">
    <property type="entry name" value="Transferase(Phosphotransferase) domain 1"/>
    <property type="match status" value="1"/>
</dbReference>
<keyword evidence="5" id="KW-0812">Transmembrane</keyword>
<dbReference type="CDD" id="cd14014">
    <property type="entry name" value="STKc_PknB_like"/>
    <property type="match status" value="1"/>
</dbReference>
<dbReference type="GO" id="GO:0005524">
    <property type="term" value="F:ATP binding"/>
    <property type="evidence" value="ECO:0007669"/>
    <property type="project" value="InterPro"/>
</dbReference>
<organism evidence="7 8">
    <name type="scientific">Acrocarpospora corrugata</name>
    <dbReference type="NCBI Taxonomy" id="35763"/>
    <lineage>
        <taxon>Bacteria</taxon>
        <taxon>Bacillati</taxon>
        <taxon>Actinomycetota</taxon>
        <taxon>Actinomycetes</taxon>
        <taxon>Streptosporangiales</taxon>
        <taxon>Streptosporangiaceae</taxon>
        <taxon>Acrocarpospora</taxon>
    </lineage>
</organism>